<keyword evidence="3" id="KW-1185">Reference proteome</keyword>
<dbReference type="Proteomes" id="UP001144280">
    <property type="component" value="Unassembled WGS sequence"/>
</dbReference>
<dbReference type="EMBL" id="BSDI01000021">
    <property type="protein sequence ID" value="GLH99173.1"/>
    <property type="molecule type" value="Genomic_DNA"/>
</dbReference>
<sequence length="195" mass="20933">MWVRCRLGYASVPQVPSAGAPDRLSRAMPDSTRRAYTGDLRRFLSWCADRKGASGGPSTSVTTSGSPTRCGNYSSSTAICAPAQPRCASPALAAGKTASPPSSVTSTAGRRIRWRVSASDQQTTRQFLVRAIEIRSLFSLVRWALVRPRCGSALPDADRRGLTLLFWTYVAPYGEVKLDMSSRLLPGPPAPSPST</sequence>
<proteinExistence type="predicted"/>
<dbReference type="Gene3D" id="1.10.150.130">
    <property type="match status" value="1"/>
</dbReference>
<evidence type="ECO:0008006" key="4">
    <source>
        <dbReference type="Google" id="ProtNLM"/>
    </source>
</evidence>
<accession>A0ABQ5QX92</accession>
<evidence type="ECO:0000313" key="2">
    <source>
        <dbReference type="EMBL" id="GLH99173.1"/>
    </source>
</evidence>
<name>A0ABQ5QX92_9ACTN</name>
<comment type="caution">
    <text evidence="2">The sequence shown here is derived from an EMBL/GenBank/DDBJ whole genome shotgun (WGS) entry which is preliminary data.</text>
</comment>
<evidence type="ECO:0000313" key="3">
    <source>
        <dbReference type="Proteomes" id="UP001144280"/>
    </source>
</evidence>
<reference evidence="2" key="1">
    <citation type="submission" date="2022-12" db="EMBL/GenBank/DDBJ databases">
        <title>New Phytohabitans aurantiacus sp. RD004123 nov., an actinomycete isolated from soil.</title>
        <authorList>
            <person name="Triningsih D.W."/>
            <person name="Harunari E."/>
            <person name="Igarashi Y."/>
        </authorList>
    </citation>
    <scope>NUCLEOTIDE SEQUENCE</scope>
    <source>
        <strain evidence="2">RD004123</strain>
    </source>
</reference>
<gene>
    <name evidence="2" type="ORF">Pa4123_44480</name>
</gene>
<dbReference type="InterPro" id="IPR010998">
    <property type="entry name" value="Integrase_recombinase_N"/>
</dbReference>
<dbReference type="SUPFAM" id="SSF47823">
    <property type="entry name" value="lambda integrase-like, N-terminal domain"/>
    <property type="match status" value="1"/>
</dbReference>
<keyword evidence="1" id="KW-0238">DNA-binding</keyword>
<organism evidence="2 3">
    <name type="scientific">Phytohabitans aurantiacus</name>
    <dbReference type="NCBI Taxonomy" id="3016789"/>
    <lineage>
        <taxon>Bacteria</taxon>
        <taxon>Bacillati</taxon>
        <taxon>Actinomycetota</taxon>
        <taxon>Actinomycetes</taxon>
        <taxon>Micromonosporales</taxon>
        <taxon>Micromonosporaceae</taxon>
    </lineage>
</organism>
<protein>
    <recommendedName>
        <fullName evidence="4">Core-binding (CB) domain-containing protein</fullName>
    </recommendedName>
</protein>
<evidence type="ECO:0000256" key="1">
    <source>
        <dbReference type="ARBA" id="ARBA00023125"/>
    </source>
</evidence>